<evidence type="ECO:0000256" key="7">
    <source>
        <dbReference type="ARBA" id="ARBA00023077"/>
    </source>
</evidence>
<evidence type="ECO:0000256" key="3">
    <source>
        <dbReference type="ARBA" id="ARBA00022448"/>
    </source>
</evidence>
<dbReference type="EMBL" id="CP001281">
    <property type="protein sequence ID" value="ACR02439.1"/>
    <property type="molecule type" value="Genomic_DNA"/>
</dbReference>
<dbReference type="GO" id="GO:0044718">
    <property type="term" value="P:siderophore transmembrane transport"/>
    <property type="evidence" value="ECO:0007669"/>
    <property type="project" value="TreeGrafter"/>
</dbReference>
<dbReference type="SUPFAM" id="SSF56935">
    <property type="entry name" value="Porins"/>
    <property type="match status" value="1"/>
</dbReference>
<evidence type="ECO:0000256" key="13">
    <source>
        <dbReference type="SAM" id="SignalP"/>
    </source>
</evidence>
<accession>C4KD28</accession>
<dbReference type="InterPro" id="IPR039426">
    <property type="entry name" value="TonB-dep_rcpt-like"/>
</dbReference>
<evidence type="ECO:0000313" key="17">
    <source>
        <dbReference type="Proteomes" id="UP000002186"/>
    </source>
</evidence>
<proteinExistence type="inferred from homology"/>
<dbReference type="GO" id="GO:0015344">
    <property type="term" value="F:siderophore uptake transmembrane transporter activity"/>
    <property type="evidence" value="ECO:0007669"/>
    <property type="project" value="TreeGrafter"/>
</dbReference>
<reference evidence="16 17" key="2">
    <citation type="journal article" date="2012" name="Stand. Genomic Sci.">
        <title>Complete genome sequence of Thauera aminoaromatica strain MZ1T.</title>
        <authorList>
            <person name="Jiang K."/>
            <person name="Sanseverino J."/>
            <person name="Chauhan A."/>
            <person name="Lucas S."/>
            <person name="Copeland A."/>
            <person name="Lapidus A."/>
            <person name="Del Rio T.G."/>
            <person name="Dalin E."/>
            <person name="Tice H."/>
            <person name="Bruce D."/>
            <person name="Goodwin L."/>
            <person name="Pitluck S."/>
            <person name="Sims D."/>
            <person name="Brettin T."/>
            <person name="Detter J.C."/>
            <person name="Han C."/>
            <person name="Chang Y.J."/>
            <person name="Larimer F."/>
            <person name="Land M."/>
            <person name="Hauser L."/>
            <person name="Kyrpides N.C."/>
            <person name="Mikhailova N."/>
            <person name="Moser S."/>
            <person name="Jegier P."/>
            <person name="Close D."/>
            <person name="Debruyn J.M."/>
            <person name="Wang Y."/>
            <person name="Layton A.C."/>
            <person name="Allen M.S."/>
            <person name="Sayler G.S."/>
        </authorList>
    </citation>
    <scope>NUCLEOTIDE SEQUENCE [LARGE SCALE GENOMIC DNA]</scope>
    <source>
        <strain evidence="16 17">MZ1T</strain>
    </source>
</reference>
<reference evidence="17" key="1">
    <citation type="submission" date="2009-05" db="EMBL/GenBank/DDBJ databases">
        <title>Complete sequence of chromosome of Thauera sp. MZ1T.</title>
        <authorList>
            <consortium name="US DOE Joint Genome Institute"/>
            <person name="Lucas S."/>
            <person name="Copeland A."/>
            <person name="Lapidus A."/>
            <person name="Glavina del Rio T."/>
            <person name="Dalin E."/>
            <person name="Tice H."/>
            <person name="Bruce D."/>
            <person name="Goodwin L."/>
            <person name="Pitluck S."/>
            <person name="Sims D."/>
            <person name="Brettin T."/>
            <person name="Detter J.C."/>
            <person name="Han C."/>
            <person name="Larimer F."/>
            <person name="Land M."/>
            <person name="Hauser L."/>
            <person name="Kyrpides N."/>
            <person name="Mikhailova N."/>
            <person name="Sayler G.S."/>
        </authorList>
    </citation>
    <scope>NUCLEOTIDE SEQUENCE [LARGE SCALE GENOMIC DNA]</scope>
    <source>
        <strain evidence="17">MZ1T</strain>
    </source>
</reference>
<dbReference type="PANTHER" id="PTHR30069">
    <property type="entry name" value="TONB-DEPENDENT OUTER MEMBRANE RECEPTOR"/>
    <property type="match status" value="1"/>
</dbReference>
<dbReference type="RefSeq" id="WP_012586177.1">
    <property type="nucleotide sequence ID" value="NC_011662.2"/>
</dbReference>
<keyword evidence="7 12" id="KW-0798">TonB box</keyword>
<evidence type="ECO:0000256" key="8">
    <source>
        <dbReference type="ARBA" id="ARBA00023136"/>
    </source>
</evidence>
<evidence type="ECO:0000256" key="5">
    <source>
        <dbReference type="ARBA" id="ARBA00022692"/>
    </source>
</evidence>
<name>C4KD28_THASP</name>
<evidence type="ECO:0000256" key="4">
    <source>
        <dbReference type="ARBA" id="ARBA00022452"/>
    </source>
</evidence>
<dbReference type="KEGG" id="tmz:Tmz1t_3850"/>
<evidence type="ECO:0000256" key="9">
    <source>
        <dbReference type="ARBA" id="ARBA00023170"/>
    </source>
</evidence>
<keyword evidence="8 11" id="KW-0472">Membrane</keyword>
<dbReference type="GO" id="GO:0009279">
    <property type="term" value="C:cell outer membrane"/>
    <property type="evidence" value="ECO:0007669"/>
    <property type="project" value="UniProtKB-SubCell"/>
</dbReference>
<keyword evidence="10 11" id="KW-0998">Cell outer membrane</keyword>
<gene>
    <name evidence="16" type="ordered locus">Tmz1t_3850</name>
</gene>
<sequence length="671" mass="75445">MEWGAEKVVDPRRLKLAVLGLGVLLAFPSEAGAAQDDLTALPFEELLLRDFVSASRLARQVSDSPAAVAIVTADDIRAYGYRTLADVINGMRGLYTTDERTYHYMGGRSFGDVEDYAGRVMLLIDGYAVQDNLFDQAYIDESGLIDLELVDRVEYVPGTGSVTYGNNALLGILNVVTRRGRDFDGARVSAEISSRGASRQRATWGKHFNNGAEVLLSASTLDVDGRNLYFPAYDTPATNFGVAEGLDGERNQRVFGKLSWSGWTVQAAWVEREKSVPTNPSAYTAFNTPFPTRDESAFLGVRHETDLGLQLYSSSSLMLGRYAYWNQREYALDEDGEYDDGEKYGVRDYHGAWWRFDQKFVGRWFVDHTLVFGAELRDDHRQSFHRRFLSPAGEVTDRDDGELSRRTFSLYVADDYRLNQQWTLNLGVRHDDADDLDGNLSPRAALIWQQDPATTWKASYSEAFKMPNANDRWTSDDTAVPEYVAATELVLQRQLAPHTRFTGSLYRYRRSDLPIENADGDEVPEGSSRARGVETEIEHVWERGARARASVAWQRSRDVYGRDAVNSPDLLGKLAFTFLLPGEALRAGLETQYLGPRLTRERRMLGGVTLSNLTLSTERDWHGLSASLSVRNLFDRDYETVSGFDWRPGDVAQDGLRMDGRSVWLQVGYAL</sequence>
<dbReference type="Pfam" id="PF07715">
    <property type="entry name" value="Plug"/>
    <property type="match status" value="1"/>
</dbReference>
<dbReference type="Gene3D" id="2.40.170.20">
    <property type="entry name" value="TonB-dependent receptor, beta-barrel domain"/>
    <property type="match status" value="1"/>
</dbReference>
<dbReference type="Proteomes" id="UP000002186">
    <property type="component" value="Chromosome"/>
</dbReference>
<organism evidence="16 17">
    <name type="scientific">Thauera aminoaromatica</name>
    <dbReference type="NCBI Taxonomy" id="164330"/>
    <lineage>
        <taxon>Bacteria</taxon>
        <taxon>Pseudomonadati</taxon>
        <taxon>Pseudomonadota</taxon>
        <taxon>Betaproteobacteria</taxon>
        <taxon>Rhodocyclales</taxon>
        <taxon>Zoogloeaceae</taxon>
        <taxon>Thauera</taxon>
    </lineage>
</organism>
<keyword evidence="4 11" id="KW-1134">Transmembrane beta strand</keyword>
<feature type="chain" id="PRO_5002939954" evidence="13">
    <location>
        <begin position="34"/>
        <end position="671"/>
    </location>
</feature>
<feature type="signal peptide" evidence="13">
    <location>
        <begin position="1"/>
        <end position="33"/>
    </location>
</feature>
<evidence type="ECO:0000313" key="16">
    <source>
        <dbReference type="EMBL" id="ACR02439.1"/>
    </source>
</evidence>
<evidence type="ECO:0000259" key="14">
    <source>
        <dbReference type="Pfam" id="PF00593"/>
    </source>
</evidence>
<feature type="domain" description="TonB-dependent receptor plug" evidence="15">
    <location>
        <begin position="61"/>
        <end position="171"/>
    </location>
</feature>
<keyword evidence="17" id="KW-1185">Reference proteome</keyword>
<evidence type="ECO:0000256" key="2">
    <source>
        <dbReference type="ARBA" id="ARBA00009810"/>
    </source>
</evidence>
<feature type="domain" description="TonB-dependent receptor-like beta-barrel" evidence="14">
    <location>
        <begin position="262"/>
        <end position="633"/>
    </location>
</feature>
<dbReference type="STRING" id="85643.Tmz1t_3850"/>
<dbReference type="PROSITE" id="PS52016">
    <property type="entry name" value="TONB_DEPENDENT_REC_3"/>
    <property type="match status" value="1"/>
</dbReference>
<dbReference type="Pfam" id="PF00593">
    <property type="entry name" value="TonB_dep_Rec_b-barrel"/>
    <property type="match status" value="1"/>
</dbReference>
<evidence type="ECO:0000256" key="12">
    <source>
        <dbReference type="RuleBase" id="RU003357"/>
    </source>
</evidence>
<dbReference type="AlphaFoldDB" id="C4KD28"/>
<dbReference type="InterPro" id="IPR000531">
    <property type="entry name" value="Beta-barrel_TonB"/>
</dbReference>
<keyword evidence="3 11" id="KW-0813">Transport</keyword>
<protein>
    <submittedName>
        <fullName evidence="16">TonB-dependent receptor</fullName>
    </submittedName>
</protein>
<evidence type="ECO:0000259" key="15">
    <source>
        <dbReference type="Pfam" id="PF07715"/>
    </source>
</evidence>
<comment type="similarity">
    <text evidence="2 11 12">Belongs to the TonB-dependent receptor family.</text>
</comment>
<evidence type="ECO:0000256" key="10">
    <source>
        <dbReference type="ARBA" id="ARBA00023237"/>
    </source>
</evidence>
<dbReference type="eggNOG" id="COG4206">
    <property type="taxonomic scope" value="Bacteria"/>
</dbReference>
<dbReference type="PANTHER" id="PTHR30069:SF29">
    <property type="entry name" value="HEMOGLOBIN AND HEMOGLOBIN-HAPTOGLOBIN-BINDING PROTEIN 1-RELATED"/>
    <property type="match status" value="1"/>
</dbReference>
<dbReference type="Gene3D" id="2.170.130.10">
    <property type="entry name" value="TonB-dependent receptor, plug domain"/>
    <property type="match status" value="1"/>
</dbReference>
<evidence type="ECO:0000256" key="11">
    <source>
        <dbReference type="PROSITE-ProRule" id="PRU01360"/>
    </source>
</evidence>
<keyword evidence="9 16" id="KW-0675">Receptor</keyword>
<dbReference type="InterPro" id="IPR012910">
    <property type="entry name" value="Plug_dom"/>
</dbReference>
<dbReference type="InterPro" id="IPR037066">
    <property type="entry name" value="Plug_dom_sf"/>
</dbReference>
<keyword evidence="5 11" id="KW-0812">Transmembrane</keyword>
<keyword evidence="6 13" id="KW-0732">Signal</keyword>
<evidence type="ECO:0000256" key="6">
    <source>
        <dbReference type="ARBA" id="ARBA00022729"/>
    </source>
</evidence>
<dbReference type="HOGENOM" id="CLU_008287_18_0_4"/>
<evidence type="ECO:0000256" key="1">
    <source>
        <dbReference type="ARBA" id="ARBA00004571"/>
    </source>
</evidence>
<comment type="subcellular location">
    <subcellularLocation>
        <location evidence="1 11">Cell outer membrane</location>
        <topology evidence="1 11">Multi-pass membrane protein</topology>
    </subcellularLocation>
</comment>
<dbReference type="InterPro" id="IPR036942">
    <property type="entry name" value="Beta-barrel_TonB_sf"/>
</dbReference>